<sequence length="61" mass="7316">MTDRKGKLFERRAKAFVDRNAHYMRYVHEEYGYAPTVEAIRRAMARAYHKGRKDARNEKAK</sequence>
<reference evidence="1" key="1">
    <citation type="journal article" date="2014" name="Front. Microbiol.">
        <title>High frequency of phylogenetically diverse reductive dehalogenase-homologous genes in deep subseafloor sedimentary metagenomes.</title>
        <authorList>
            <person name="Kawai M."/>
            <person name="Futagami T."/>
            <person name="Toyoda A."/>
            <person name="Takaki Y."/>
            <person name="Nishi S."/>
            <person name="Hori S."/>
            <person name="Arai W."/>
            <person name="Tsubouchi T."/>
            <person name="Morono Y."/>
            <person name="Uchiyama I."/>
            <person name="Ito T."/>
            <person name="Fujiyama A."/>
            <person name="Inagaki F."/>
            <person name="Takami H."/>
        </authorList>
    </citation>
    <scope>NUCLEOTIDE SEQUENCE</scope>
    <source>
        <strain evidence="1">Expedition CK06-06</strain>
    </source>
</reference>
<dbReference type="EMBL" id="BARU01028366">
    <property type="protein sequence ID" value="GAH69766.1"/>
    <property type="molecule type" value="Genomic_DNA"/>
</dbReference>
<gene>
    <name evidence="1" type="ORF">S03H2_45281</name>
</gene>
<dbReference type="AlphaFoldDB" id="X1HHX3"/>
<name>X1HHX3_9ZZZZ</name>
<organism evidence="1">
    <name type="scientific">marine sediment metagenome</name>
    <dbReference type="NCBI Taxonomy" id="412755"/>
    <lineage>
        <taxon>unclassified sequences</taxon>
        <taxon>metagenomes</taxon>
        <taxon>ecological metagenomes</taxon>
    </lineage>
</organism>
<proteinExistence type="predicted"/>
<evidence type="ECO:0000313" key="1">
    <source>
        <dbReference type="EMBL" id="GAH69766.1"/>
    </source>
</evidence>
<protein>
    <submittedName>
        <fullName evidence="1">Uncharacterized protein</fullName>
    </submittedName>
</protein>
<accession>X1HHX3</accession>
<comment type="caution">
    <text evidence="1">The sequence shown here is derived from an EMBL/GenBank/DDBJ whole genome shotgun (WGS) entry which is preliminary data.</text>
</comment>